<dbReference type="InterPro" id="IPR050249">
    <property type="entry name" value="Pseudomonas-type_ThrB"/>
</dbReference>
<dbReference type="AlphaFoldDB" id="A0A5R9A0Z1"/>
<dbReference type="SUPFAM" id="SSF56112">
    <property type="entry name" value="Protein kinase-like (PK-like)"/>
    <property type="match status" value="1"/>
</dbReference>
<dbReference type="InterPro" id="IPR002575">
    <property type="entry name" value="Aminoglycoside_PTrfase"/>
</dbReference>
<accession>A0A5R9A0Z1</accession>
<reference evidence="4" key="2">
    <citation type="submission" date="2019-06" db="EMBL/GenBank/DDBJ databases">
        <title>AzeR, a transcriptional regulator that responds to azelaic acid in Pseudomonas nitroreducens.</title>
        <authorList>
            <person name="Bez C."/>
            <person name="Javvadi S.G."/>
            <person name="Bertani I."/>
            <person name="Devescovi G."/>
            <person name="Studholme D.J."/>
            <person name="Geller A."/>
            <person name="Levy A."/>
            <person name="Venturi V."/>
        </authorList>
    </citation>
    <scope>NUCLEOTIDE SEQUENCE [LARGE SCALE GENOMIC DNA]</scope>
    <source>
        <strain evidence="4">DSM 9128</strain>
    </source>
</reference>
<dbReference type="Gene3D" id="3.90.1200.10">
    <property type="match status" value="1"/>
</dbReference>
<dbReference type="Proteomes" id="UP000307510">
    <property type="component" value="Unassembled WGS sequence"/>
</dbReference>
<dbReference type="GO" id="GO:0009088">
    <property type="term" value="P:threonine biosynthetic process"/>
    <property type="evidence" value="ECO:0007669"/>
    <property type="project" value="TreeGrafter"/>
</dbReference>
<comment type="similarity">
    <text evidence="1">Belongs to the pseudomonas-type ThrB family.</text>
</comment>
<dbReference type="EMBL" id="VASG01000006">
    <property type="protein sequence ID" value="TLP71567.1"/>
    <property type="molecule type" value="Genomic_DNA"/>
</dbReference>
<reference evidence="3 4" key="1">
    <citation type="submission" date="2019-05" db="EMBL/GenBank/DDBJ databases">
        <authorList>
            <person name="Moore K."/>
            <person name="O'Neill P."/>
            <person name="Farbos A."/>
            <person name="Studholme D.J."/>
        </authorList>
    </citation>
    <scope>NUCLEOTIDE SEQUENCE [LARGE SCALE GENOMIC DNA]</scope>
    <source>
        <strain evidence="3 4">DSM 9128</strain>
    </source>
</reference>
<evidence type="ECO:0000313" key="3">
    <source>
        <dbReference type="EMBL" id="TLP71567.1"/>
    </source>
</evidence>
<dbReference type="PANTHER" id="PTHR21064">
    <property type="entry name" value="AMINOGLYCOSIDE PHOSPHOTRANSFERASE DOMAIN-CONTAINING PROTEIN-RELATED"/>
    <property type="match status" value="1"/>
</dbReference>
<comment type="caution">
    <text evidence="3">The sequence shown here is derived from an EMBL/GenBank/DDBJ whole genome shotgun (WGS) entry which is preliminary data.</text>
</comment>
<protein>
    <submittedName>
        <fullName evidence="3">Aminoglycoside phosphotransferase</fullName>
    </submittedName>
</protein>
<dbReference type="GO" id="GO:0004413">
    <property type="term" value="F:homoserine kinase activity"/>
    <property type="evidence" value="ECO:0007669"/>
    <property type="project" value="TreeGrafter"/>
</dbReference>
<evidence type="ECO:0000313" key="4">
    <source>
        <dbReference type="Proteomes" id="UP000307510"/>
    </source>
</evidence>
<name>A0A5R9A0Z1_PSENT</name>
<keyword evidence="3" id="KW-0808">Transferase</keyword>
<proteinExistence type="inferred from homology"/>
<sequence length="344" mass="38363">MNDFSKACFAELDHDQQIACLRDLALDALRHWDGDFVGLELLKYRENAVFCATRSDGTRSALRVHRGGYHSEAALRSELTWMEQLAASGIGVPSIIRTRSGEHLAEVRSADLEESRFVDMLGWLSGSTLGSAEQGLSADGDIEALFHQAGAVAARIHLNSAQWRQPNEFTRHAWDEEGLVGANPFWGRFWELDLLSAEQHELLQRARQEARLDLRRYGRNLGNFGMIHADLVPENLLLEGGELQLIDFDDAGFGWHMFELATALYFCLDDPRLARIQAALLAGYDSVKPLSAADRAALPLFLALRGTTYLGWVHTRRNSETARELAPMLIERACTLAAAYLAGR</sequence>
<feature type="domain" description="Aminoglycoside phosphotransferase" evidence="2">
    <location>
        <begin position="46"/>
        <end position="290"/>
    </location>
</feature>
<dbReference type="PANTHER" id="PTHR21064:SF6">
    <property type="entry name" value="AMINOGLYCOSIDE PHOSPHOTRANSFERASE DOMAIN-CONTAINING PROTEIN"/>
    <property type="match status" value="1"/>
</dbReference>
<organism evidence="3 4">
    <name type="scientific">Pseudomonas nitroreducens</name>
    <dbReference type="NCBI Taxonomy" id="46680"/>
    <lineage>
        <taxon>Bacteria</taxon>
        <taxon>Pseudomonadati</taxon>
        <taxon>Pseudomonadota</taxon>
        <taxon>Gammaproteobacteria</taxon>
        <taxon>Pseudomonadales</taxon>
        <taxon>Pseudomonadaceae</taxon>
        <taxon>Pseudomonas</taxon>
    </lineage>
</organism>
<dbReference type="Pfam" id="PF01636">
    <property type="entry name" value="APH"/>
    <property type="match status" value="1"/>
</dbReference>
<dbReference type="Gene3D" id="3.30.200.20">
    <property type="entry name" value="Phosphorylase Kinase, domain 1"/>
    <property type="match status" value="1"/>
</dbReference>
<dbReference type="RefSeq" id="WP_138215748.1">
    <property type="nucleotide sequence ID" value="NZ_VASG01000006.1"/>
</dbReference>
<gene>
    <name evidence="3" type="ORF">FEA48_22370</name>
</gene>
<evidence type="ECO:0000259" key="2">
    <source>
        <dbReference type="Pfam" id="PF01636"/>
    </source>
</evidence>
<dbReference type="InterPro" id="IPR011009">
    <property type="entry name" value="Kinase-like_dom_sf"/>
</dbReference>
<evidence type="ECO:0000256" key="1">
    <source>
        <dbReference type="ARBA" id="ARBA00038240"/>
    </source>
</evidence>